<feature type="compositionally biased region" description="Polar residues" evidence="1">
    <location>
        <begin position="714"/>
        <end position="725"/>
    </location>
</feature>
<accession>A0A9X0CHZ1</accession>
<evidence type="ECO:0000313" key="2">
    <source>
        <dbReference type="EMBL" id="KAJ7337729.1"/>
    </source>
</evidence>
<evidence type="ECO:0000256" key="1">
    <source>
        <dbReference type="SAM" id="MobiDB-lite"/>
    </source>
</evidence>
<organism evidence="2 3">
    <name type="scientific">Desmophyllum pertusum</name>
    <dbReference type="NCBI Taxonomy" id="174260"/>
    <lineage>
        <taxon>Eukaryota</taxon>
        <taxon>Metazoa</taxon>
        <taxon>Cnidaria</taxon>
        <taxon>Anthozoa</taxon>
        <taxon>Hexacorallia</taxon>
        <taxon>Scleractinia</taxon>
        <taxon>Caryophylliina</taxon>
        <taxon>Caryophylliidae</taxon>
        <taxon>Desmophyllum</taxon>
    </lineage>
</organism>
<feature type="region of interest" description="Disordered" evidence="1">
    <location>
        <begin position="235"/>
        <end position="259"/>
    </location>
</feature>
<dbReference type="OrthoDB" id="10684471at2759"/>
<reference evidence="2" key="1">
    <citation type="submission" date="2023-01" db="EMBL/GenBank/DDBJ databases">
        <title>Genome assembly of the deep-sea coral Lophelia pertusa.</title>
        <authorList>
            <person name="Herrera S."/>
            <person name="Cordes E."/>
        </authorList>
    </citation>
    <scope>NUCLEOTIDE SEQUENCE</scope>
    <source>
        <strain evidence="2">USNM1676648</strain>
        <tissue evidence="2">Polyp</tissue>
    </source>
</reference>
<gene>
    <name evidence="2" type="ORF">OS493_007882</name>
</gene>
<sequence>MPSVAVGGNCMAKITLFFDELKTGEVTTCFCSRVLLSDIDLLKYEEHHQQGKNIKGEQTCTEDGEKENSTCNLTNLCQERATHLPGMDEPDEAILQELEMMKKMGLPTCFFKSPCDFDSEEKLIPCKDAKRRKKLKKNKPTALAKSKQVPKFIKTDSIVYGTAMSIHRPDDTDNLSSMLETSNDYTSYEHHREYRTKTSEQDAAILDSCPAQRNNVSFLVMDSFGVDEKMCLQENQSVTSPSSGQTVKRQDSEDTTCSNRYPSALDIQTSNFKGCKDVIPLDCTLKQDNNESARNSLESQVKGHASSQTVSKSEIKAFESDQRNDSEQHLKANQGEEKLQTTSDTGKDYIDEHHSECLQQHSINTKAKCTSQICLNQDKGNADCQNVVTASFKKACDSERSKNLSTEEGLHAELERLALDNTDERSNTSSNAATILNVNDDKGWENYWKIYGYSLVWESWKNLYPKFAGVPRNLETERTSNSDAGSLLDGSVLENTFDESEDIICSVVVQSDLLEETNAALKREESVLTEVESCDDKGEEVLTAKDHMLDGGISHDAETSGKTQQTCSVFTDYTSSVEPQGICNISAEHSRHAIEPTLVNGVLGGCHREEIHCVCQCEDTVNTACCKRSCSKSDSVTTEQVNMLWEHTYWDVYCYYYEQYNYWCSQGYSFDGHLEDTTSDTSSMSVTDYEAYQGVVSYGSGKKPAKKKKDKQGENSQKTGTSTVNEVIVLQSHGATSEIVKHVMEMNRLQKRHAAKH</sequence>
<dbReference type="AlphaFoldDB" id="A0A9X0CHZ1"/>
<dbReference type="Proteomes" id="UP001163046">
    <property type="component" value="Unassembled WGS sequence"/>
</dbReference>
<evidence type="ECO:0000313" key="3">
    <source>
        <dbReference type="Proteomes" id="UP001163046"/>
    </source>
</evidence>
<feature type="region of interest" description="Disordered" evidence="1">
    <location>
        <begin position="318"/>
        <end position="347"/>
    </location>
</feature>
<feature type="region of interest" description="Disordered" evidence="1">
    <location>
        <begin position="699"/>
        <end position="725"/>
    </location>
</feature>
<comment type="caution">
    <text evidence="2">The sequence shown here is derived from an EMBL/GenBank/DDBJ whole genome shotgun (WGS) entry which is preliminary data.</text>
</comment>
<proteinExistence type="predicted"/>
<feature type="compositionally biased region" description="Polar residues" evidence="1">
    <location>
        <begin position="235"/>
        <end position="247"/>
    </location>
</feature>
<keyword evidence="3" id="KW-1185">Reference proteome</keyword>
<name>A0A9X0CHZ1_9CNID</name>
<dbReference type="EMBL" id="MU827780">
    <property type="protein sequence ID" value="KAJ7337729.1"/>
    <property type="molecule type" value="Genomic_DNA"/>
</dbReference>
<protein>
    <submittedName>
        <fullName evidence="2">Uncharacterized protein</fullName>
    </submittedName>
</protein>